<evidence type="ECO:0000313" key="4">
    <source>
        <dbReference type="EMBL" id="MBL1073067.1"/>
    </source>
</evidence>
<protein>
    <submittedName>
        <fullName evidence="4">TetR/AcrR family transcriptional regulator</fullName>
    </submittedName>
</protein>
<evidence type="ECO:0000256" key="1">
    <source>
        <dbReference type="ARBA" id="ARBA00023125"/>
    </source>
</evidence>
<dbReference type="Gene3D" id="1.10.357.10">
    <property type="entry name" value="Tetracycline Repressor, domain 2"/>
    <property type="match status" value="1"/>
</dbReference>
<comment type="caution">
    <text evidence="4">The sequence shown here is derived from an EMBL/GenBank/DDBJ whole genome shotgun (WGS) entry which is preliminary data.</text>
</comment>
<evidence type="ECO:0000256" key="2">
    <source>
        <dbReference type="PROSITE-ProRule" id="PRU00335"/>
    </source>
</evidence>
<accession>A0ABS1LXJ0</accession>
<dbReference type="InterPro" id="IPR001647">
    <property type="entry name" value="HTH_TetR"/>
</dbReference>
<dbReference type="Proteomes" id="UP000602198">
    <property type="component" value="Unassembled WGS sequence"/>
</dbReference>
<dbReference type="RefSeq" id="WP_201942511.1">
    <property type="nucleotide sequence ID" value="NZ_JAERRJ010000001.1"/>
</dbReference>
<dbReference type="SUPFAM" id="SSF46689">
    <property type="entry name" value="Homeodomain-like"/>
    <property type="match status" value="1"/>
</dbReference>
<name>A0ABS1LXJ0_9NOCA</name>
<sequence length="235" mass="25496">MAVDRAEVAGGRWGDHNAERRRAVIAAYIELIEESEPGADIPLQLIADRAGLKRSVVYRHFSDRGDLDAKTREFAVDSVVELVMPDFDPAESLWDTVFRIVDTYVGWVSVHARLHDWVERGPGSGDLAGRAVVTGTKAAIGQRVSDLFTMAAAVVDLEHAGIDAASFGIVSLVDGAVTRWLDTRPPGLDAAEVTRVLTDSIWYLVDGHARSRGFVVDPNLPIAELLAAPPARFDA</sequence>
<dbReference type="EMBL" id="JAERRJ010000001">
    <property type="protein sequence ID" value="MBL1073067.1"/>
    <property type="molecule type" value="Genomic_DNA"/>
</dbReference>
<evidence type="ECO:0000259" key="3">
    <source>
        <dbReference type="PROSITE" id="PS50977"/>
    </source>
</evidence>
<keyword evidence="5" id="KW-1185">Reference proteome</keyword>
<dbReference type="PROSITE" id="PS50977">
    <property type="entry name" value="HTH_TETR_2"/>
    <property type="match status" value="1"/>
</dbReference>
<organism evidence="4 5">
    <name type="scientific">Nocardia acididurans</name>
    <dbReference type="NCBI Taxonomy" id="2802282"/>
    <lineage>
        <taxon>Bacteria</taxon>
        <taxon>Bacillati</taxon>
        <taxon>Actinomycetota</taxon>
        <taxon>Actinomycetes</taxon>
        <taxon>Mycobacteriales</taxon>
        <taxon>Nocardiaceae</taxon>
        <taxon>Nocardia</taxon>
    </lineage>
</organism>
<proteinExistence type="predicted"/>
<reference evidence="4 5" key="1">
    <citation type="submission" date="2021-01" db="EMBL/GenBank/DDBJ databases">
        <title>WGS of actinomycetes isolated from Thailand.</title>
        <authorList>
            <person name="Thawai C."/>
        </authorList>
    </citation>
    <scope>NUCLEOTIDE SEQUENCE [LARGE SCALE GENOMIC DNA]</scope>
    <source>
        <strain evidence="4 5">LPG 2</strain>
    </source>
</reference>
<feature type="DNA-binding region" description="H-T-H motif" evidence="2">
    <location>
        <begin position="42"/>
        <end position="61"/>
    </location>
</feature>
<gene>
    <name evidence="4" type="ORF">JK358_01530</name>
</gene>
<feature type="domain" description="HTH tetR-type" evidence="3">
    <location>
        <begin position="18"/>
        <end position="79"/>
    </location>
</feature>
<keyword evidence="1 2" id="KW-0238">DNA-binding</keyword>
<evidence type="ECO:0000313" key="5">
    <source>
        <dbReference type="Proteomes" id="UP000602198"/>
    </source>
</evidence>
<dbReference type="InterPro" id="IPR009057">
    <property type="entry name" value="Homeodomain-like_sf"/>
</dbReference>